<dbReference type="STRING" id="983506.L8X0R9"/>
<gene>
    <name evidence="6" type="ORF">AG1IA_02054</name>
</gene>
<dbReference type="AlphaFoldDB" id="L8X0R9"/>
<dbReference type="OrthoDB" id="202672at2759"/>
<evidence type="ECO:0000256" key="2">
    <source>
        <dbReference type="ARBA" id="ARBA00022692"/>
    </source>
</evidence>
<evidence type="ECO:0000256" key="3">
    <source>
        <dbReference type="ARBA" id="ARBA00022824"/>
    </source>
</evidence>
<name>L8X0R9_THACA</name>
<dbReference type="GO" id="GO:0005789">
    <property type="term" value="C:endoplasmic reticulum membrane"/>
    <property type="evidence" value="ECO:0007669"/>
    <property type="project" value="UniProtKB-SubCell"/>
</dbReference>
<dbReference type="Pfam" id="PF11779">
    <property type="entry name" value="SPT_ssu-like"/>
    <property type="match status" value="1"/>
</dbReference>
<comment type="caution">
    <text evidence="6">The sequence shown here is derived from an EMBL/GenBank/DDBJ whole genome shotgun (WGS) entry which is preliminary data.</text>
</comment>
<reference evidence="6 7" key="1">
    <citation type="journal article" date="2013" name="Nat. Commun.">
        <title>The evolution and pathogenic mechanisms of the rice sheath blight pathogen.</title>
        <authorList>
            <person name="Zheng A."/>
            <person name="Lin R."/>
            <person name="Xu L."/>
            <person name="Qin P."/>
            <person name="Tang C."/>
            <person name="Ai P."/>
            <person name="Zhang D."/>
            <person name="Liu Y."/>
            <person name="Sun Z."/>
            <person name="Feng H."/>
            <person name="Wang Y."/>
            <person name="Chen Y."/>
            <person name="Liang X."/>
            <person name="Fu R."/>
            <person name="Li Q."/>
            <person name="Zhang J."/>
            <person name="Yu X."/>
            <person name="Xie Z."/>
            <person name="Ding L."/>
            <person name="Guan P."/>
            <person name="Tang J."/>
            <person name="Liang Y."/>
            <person name="Wang S."/>
            <person name="Deng Q."/>
            <person name="Li S."/>
            <person name="Zhu J."/>
            <person name="Wang L."/>
            <person name="Liu H."/>
            <person name="Li P."/>
        </authorList>
    </citation>
    <scope>NUCLEOTIDE SEQUENCE [LARGE SCALE GENOMIC DNA]</scope>
    <source>
        <strain evidence="7">AG-1 IA</strain>
    </source>
</reference>
<dbReference type="EMBL" id="AFRT01000468">
    <property type="protein sequence ID" value="ELU43916.1"/>
    <property type="molecule type" value="Genomic_DNA"/>
</dbReference>
<accession>L8X0R9</accession>
<proteinExistence type="predicted"/>
<keyword evidence="3" id="KW-0256">Endoplasmic reticulum</keyword>
<protein>
    <submittedName>
        <fullName evidence="6">Uncharacterized protein</fullName>
    </submittedName>
</protein>
<evidence type="ECO:0000256" key="1">
    <source>
        <dbReference type="ARBA" id="ARBA00004477"/>
    </source>
</evidence>
<keyword evidence="7" id="KW-1185">Reference proteome</keyword>
<keyword evidence="4" id="KW-1133">Transmembrane helix</keyword>
<keyword evidence="2" id="KW-0812">Transmembrane</keyword>
<evidence type="ECO:0000313" key="7">
    <source>
        <dbReference type="Proteomes" id="UP000011668"/>
    </source>
</evidence>
<evidence type="ECO:0000256" key="4">
    <source>
        <dbReference type="ARBA" id="ARBA00022989"/>
    </source>
</evidence>
<comment type="subcellular location">
    <subcellularLocation>
        <location evidence="1">Endoplasmic reticulum membrane</location>
        <topology evidence="1">Multi-pass membrane protein</topology>
    </subcellularLocation>
</comment>
<evidence type="ECO:0000313" key="6">
    <source>
        <dbReference type="EMBL" id="ELU43916.1"/>
    </source>
</evidence>
<dbReference type="Proteomes" id="UP000011668">
    <property type="component" value="Unassembled WGS sequence"/>
</dbReference>
<dbReference type="HOGENOM" id="CLU_874867_0_0_1"/>
<sequence>MGRFFVLHPLPTDYSVFGLAYLRSLTTSYAPFFFPSLTPFLCFGPPRPQGITIITLTLVYLHDHLYAFTSAAASVITVHDYLPPPCTRLVLLCTITCSAGELPVGLIYCFGAWSAWPSCRDKVDQTDVFYQLGRYLHAGFCPERAARRPTLRIHRLIRIYKSTNKADGQRFLLSIPPWPQVVHISTASPAVTRQAPHKPQRLAEYSKEVISRRTSDDDSRLLSRTPSSAVKRFLWRRQIWFESTFALSMLEPWEKILISESSCSAADAEELALIFVWSLFITGAVRYLPNHISTMSKRASFYITGTSNSTLPIVPIEL</sequence>
<dbReference type="InterPro" id="IPR024512">
    <property type="entry name" value="Ser_palmitoyltrfase_ssu-like"/>
</dbReference>
<keyword evidence="5" id="KW-0472">Membrane</keyword>
<organism evidence="6 7">
    <name type="scientific">Thanatephorus cucumeris (strain AG1-IA)</name>
    <name type="common">Rice sheath blight fungus</name>
    <name type="synonym">Rhizoctonia solani</name>
    <dbReference type="NCBI Taxonomy" id="983506"/>
    <lineage>
        <taxon>Eukaryota</taxon>
        <taxon>Fungi</taxon>
        <taxon>Dikarya</taxon>
        <taxon>Basidiomycota</taxon>
        <taxon>Agaricomycotina</taxon>
        <taxon>Agaricomycetes</taxon>
        <taxon>Cantharellales</taxon>
        <taxon>Ceratobasidiaceae</taxon>
        <taxon>Rhizoctonia</taxon>
        <taxon>Rhizoctonia solani AG-1</taxon>
    </lineage>
</organism>
<evidence type="ECO:0000256" key="5">
    <source>
        <dbReference type="ARBA" id="ARBA00023136"/>
    </source>
</evidence>